<reference evidence="1 2" key="1">
    <citation type="submission" date="2017-04" db="EMBL/GenBank/DDBJ databases">
        <title>Accumulation and expression of multiple antibiotic resistance genes in Arcobacter cryaerophilus that thrives in sewage.</title>
        <authorList>
            <person name="Millar J.A."/>
            <person name="Raghavan R."/>
        </authorList>
    </citation>
    <scope>NUCLEOTIDE SEQUENCE [LARGE SCALE GENOMIC DNA]</scope>
    <source>
        <strain evidence="1 2">AZT-1</strain>
    </source>
</reference>
<dbReference type="Proteomes" id="UP000192599">
    <property type="component" value="Unassembled WGS sequence"/>
</dbReference>
<accession>A0A1V9VCP1</accession>
<proteinExistence type="predicted"/>
<dbReference type="RefSeq" id="WP_081560441.1">
    <property type="nucleotide sequence ID" value="NZ_JAODBZ010000015.1"/>
</dbReference>
<dbReference type="SUPFAM" id="SSF55729">
    <property type="entry name" value="Acyl-CoA N-acyltransferases (Nat)"/>
    <property type="match status" value="1"/>
</dbReference>
<dbReference type="EMBL" id="LNTC01000025">
    <property type="protein sequence ID" value="OQR41815.1"/>
    <property type="molecule type" value="Genomic_DNA"/>
</dbReference>
<evidence type="ECO:0000313" key="2">
    <source>
        <dbReference type="Proteomes" id="UP000192599"/>
    </source>
</evidence>
<evidence type="ECO:0008006" key="3">
    <source>
        <dbReference type="Google" id="ProtNLM"/>
    </source>
</evidence>
<dbReference type="AlphaFoldDB" id="A0A1V9VCP1"/>
<gene>
    <name evidence="1" type="ORF">AS859_03295</name>
</gene>
<dbReference type="Gene3D" id="3.40.630.30">
    <property type="match status" value="1"/>
</dbReference>
<comment type="caution">
    <text evidence="1">The sequence shown here is derived from an EMBL/GenBank/DDBJ whole genome shotgun (WGS) entry which is preliminary data.</text>
</comment>
<sequence length="168" mass="19707">MELIRLNRSHKNDFKKINDITEKELENPEFFIGFFTEDEIDNILENSKKDDKTIFYGYFNEKELVSISGLFLDIEDLKYELETLNIQTNYCAEIGASMTLKSARGKKCMLNINKKLIEVARDKGLKYIIATAHPDNIASNISLRNLNMKFIKEFSRQSFPRNLYIKYL</sequence>
<dbReference type="InterPro" id="IPR016181">
    <property type="entry name" value="Acyl_CoA_acyltransferase"/>
</dbReference>
<organism evidence="1 2">
    <name type="scientific">Aliarcobacter cryaerophilus</name>
    <dbReference type="NCBI Taxonomy" id="28198"/>
    <lineage>
        <taxon>Bacteria</taxon>
        <taxon>Pseudomonadati</taxon>
        <taxon>Campylobacterota</taxon>
        <taxon>Epsilonproteobacteria</taxon>
        <taxon>Campylobacterales</taxon>
        <taxon>Arcobacteraceae</taxon>
        <taxon>Aliarcobacter</taxon>
    </lineage>
</organism>
<name>A0A1V9VCP1_9BACT</name>
<protein>
    <recommendedName>
        <fullName evidence="3">N-acetyltransferase domain-containing protein</fullName>
    </recommendedName>
</protein>
<evidence type="ECO:0000313" key="1">
    <source>
        <dbReference type="EMBL" id="OQR41815.1"/>
    </source>
</evidence>